<feature type="compositionally biased region" description="Low complexity" evidence="5">
    <location>
        <begin position="9"/>
        <end position="20"/>
    </location>
</feature>
<dbReference type="GeneID" id="54470160"/>
<dbReference type="InterPro" id="IPR036570">
    <property type="entry name" value="HORMA_dom_sf"/>
</dbReference>
<dbReference type="AlphaFoldDB" id="A0A6A6Q1H9"/>
<dbReference type="Pfam" id="PF10033">
    <property type="entry name" value="ATG13"/>
    <property type="match status" value="1"/>
</dbReference>
<feature type="compositionally biased region" description="Low complexity" evidence="5">
    <location>
        <begin position="664"/>
        <end position="687"/>
    </location>
</feature>
<evidence type="ECO:0000313" key="8">
    <source>
        <dbReference type="Proteomes" id="UP000799767"/>
    </source>
</evidence>
<feature type="domain" description="Autophagy-related protein 13 N-terminal" evidence="6">
    <location>
        <begin position="79"/>
        <end position="321"/>
    </location>
</feature>
<dbReference type="Gene3D" id="3.30.900.10">
    <property type="entry name" value="HORMA domain"/>
    <property type="match status" value="1"/>
</dbReference>
<dbReference type="GO" id="GO:0005829">
    <property type="term" value="C:cytosol"/>
    <property type="evidence" value="ECO:0007669"/>
    <property type="project" value="TreeGrafter"/>
</dbReference>
<dbReference type="InterPro" id="IPR040182">
    <property type="entry name" value="ATG13"/>
</dbReference>
<dbReference type="GO" id="GO:0034727">
    <property type="term" value="P:piecemeal microautophagy of the nucleus"/>
    <property type="evidence" value="ECO:0007669"/>
    <property type="project" value="TreeGrafter"/>
</dbReference>
<dbReference type="GO" id="GO:0000423">
    <property type="term" value="P:mitophagy"/>
    <property type="evidence" value="ECO:0007669"/>
    <property type="project" value="TreeGrafter"/>
</dbReference>
<dbReference type="EMBL" id="MU001633">
    <property type="protein sequence ID" value="KAF2485533.1"/>
    <property type="molecule type" value="Genomic_DNA"/>
</dbReference>
<organism evidence="7 8">
    <name type="scientific">Neohortaea acidophila</name>
    <dbReference type="NCBI Taxonomy" id="245834"/>
    <lineage>
        <taxon>Eukaryota</taxon>
        <taxon>Fungi</taxon>
        <taxon>Dikarya</taxon>
        <taxon>Ascomycota</taxon>
        <taxon>Pezizomycotina</taxon>
        <taxon>Dothideomycetes</taxon>
        <taxon>Dothideomycetidae</taxon>
        <taxon>Mycosphaerellales</taxon>
        <taxon>Teratosphaeriaceae</taxon>
        <taxon>Neohortaea</taxon>
    </lineage>
</organism>
<dbReference type="PANTHER" id="PTHR13430:SF4">
    <property type="entry name" value="AUTOPHAGY-RELATED PROTEIN 13"/>
    <property type="match status" value="1"/>
</dbReference>
<feature type="compositionally biased region" description="Polar residues" evidence="5">
    <location>
        <begin position="475"/>
        <end position="498"/>
    </location>
</feature>
<proteinExistence type="inferred from homology"/>
<keyword evidence="8" id="KW-1185">Reference proteome</keyword>
<dbReference type="Proteomes" id="UP000799767">
    <property type="component" value="Unassembled WGS sequence"/>
</dbReference>
<protein>
    <recommendedName>
        <fullName evidence="2 4">Autophagy-related protein 13</fullName>
    </recommendedName>
</protein>
<accession>A0A6A6Q1H9</accession>
<keyword evidence="3 4" id="KW-0072">Autophagy</keyword>
<evidence type="ECO:0000256" key="1">
    <source>
        <dbReference type="ARBA" id="ARBA00005246"/>
    </source>
</evidence>
<feature type="compositionally biased region" description="Low complexity" evidence="5">
    <location>
        <begin position="46"/>
        <end position="60"/>
    </location>
</feature>
<evidence type="ECO:0000256" key="5">
    <source>
        <dbReference type="SAM" id="MobiDB-lite"/>
    </source>
</evidence>
<feature type="compositionally biased region" description="Low complexity" evidence="5">
    <location>
        <begin position="622"/>
        <end position="635"/>
    </location>
</feature>
<evidence type="ECO:0000313" key="7">
    <source>
        <dbReference type="EMBL" id="KAF2485533.1"/>
    </source>
</evidence>
<feature type="region of interest" description="Disordered" evidence="5">
    <location>
        <begin position="1"/>
        <end position="68"/>
    </location>
</feature>
<feature type="compositionally biased region" description="Basic and acidic residues" evidence="5">
    <location>
        <begin position="416"/>
        <end position="434"/>
    </location>
</feature>
<dbReference type="RefSeq" id="XP_033592102.1">
    <property type="nucleotide sequence ID" value="XM_033729158.1"/>
</dbReference>
<evidence type="ECO:0000259" key="6">
    <source>
        <dbReference type="Pfam" id="PF10033"/>
    </source>
</evidence>
<reference evidence="7" key="1">
    <citation type="journal article" date="2020" name="Stud. Mycol.">
        <title>101 Dothideomycetes genomes: a test case for predicting lifestyles and emergence of pathogens.</title>
        <authorList>
            <person name="Haridas S."/>
            <person name="Albert R."/>
            <person name="Binder M."/>
            <person name="Bloem J."/>
            <person name="Labutti K."/>
            <person name="Salamov A."/>
            <person name="Andreopoulos B."/>
            <person name="Baker S."/>
            <person name="Barry K."/>
            <person name="Bills G."/>
            <person name="Bluhm B."/>
            <person name="Cannon C."/>
            <person name="Castanera R."/>
            <person name="Culley D."/>
            <person name="Daum C."/>
            <person name="Ezra D."/>
            <person name="Gonzalez J."/>
            <person name="Henrissat B."/>
            <person name="Kuo A."/>
            <person name="Liang C."/>
            <person name="Lipzen A."/>
            <person name="Lutzoni F."/>
            <person name="Magnuson J."/>
            <person name="Mondo S."/>
            <person name="Nolan M."/>
            <person name="Ohm R."/>
            <person name="Pangilinan J."/>
            <person name="Park H.-J."/>
            <person name="Ramirez L."/>
            <person name="Alfaro M."/>
            <person name="Sun H."/>
            <person name="Tritt A."/>
            <person name="Yoshinaga Y."/>
            <person name="Zwiers L.-H."/>
            <person name="Turgeon B."/>
            <person name="Goodwin S."/>
            <person name="Spatafora J."/>
            <person name="Crous P."/>
            <person name="Grigoriev I."/>
        </authorList>
    </citation>
    <scope>NUCLEOTIDE SEQUENCE</scope>
    <source>
        <strain evidence="7">CBS 113389</strain>
    </source>
</reference>
<evidence type="ECO:0000256" key="3">
    <source>
        <dbReference type="ARBA" id="ARBA00023006"/>
    </source>
</evidence>
<gene>
    <name evidence="7" type="ORF">BDY17DRAFT_105745</name>
</gene>
<dbReference type="GO" id="GO:0000407">
    <property type="term" value="C:phagophore assembly site"/>
    <property type="evidence" value="ECO:0007669"/>
    <property type="project" value="TreeGrafter"/>
</dbReference>
<dbReference type="GO" id="GO:1990316">
    <property type="term" value="C:Atg1/ULK1 kinase complex"/>
    <property type="evidence" value="ECO:0007669"/>
    <property type="project" value="InterPro"/>
</dbReference>
<sequence>MHQLPRPSPRSATPASNPTTNPERTNNSRDRPMPRSRSSVDLASYTERAGAAEASTAAGREGTHDSGQDRELTKLNQIIQHFHTKAALLICSSRANLPRSQNQHGDIRQNRWFNVVVDETDVLLDHLQEWRRHDLFEDRPRPLVIEMFLDTAHLTSNQVLVIKDDAGRRHNVANALSPSTSGAQPSRSGARQCEVVLERWTLELGDANRHTPAELDEKLPNVYKKGVVLFRSLYTFLRIVPAFKLYRKLLRQTGSHQALKLKFRIKKGRGSAQGELDSLLTPLCPHEKNARDIVEHYAFQPLVTPAGPLHCSVHYRKNCVFGIADAEALISDQFHGLDERMPAPPVGRSLPGEPVERPRGPYSSTAAPTSAIARERARAALSGTYGSLGTFHSSERRGSPLSTLRQRTLEAEEEDMGRSEQGRTGESVPHRKSVDYIANPPFKAGSLTSSPRPSPSPSSSVGRNEGSLGRLGHVIQTSASKRTSLNALPQQQLRTPSLASEVAVGSPASYSPKPAPARYSSSFANRPRRFTSQSGKTAESNASSGRGSSDSKEKSEHLHDPNQDISRSAKTDDDDIASFISDLERSKDIKFHTPPSSRDNVVNLAKYSNMRDPSTQLAEEMSSSSLIQTSSTPPSRRLSNVPGLSISSSPSRALTHAPHVRSRLSVAEPPLASSAASASGEGSSSPGIREVEEEDDEEPFIFPHHQDDNLD</sequence>
<evidence type="ECO:0000256" key="4">
    <source>
        <dbReference type="RuleBase" id="RU361214"/>
    </source>
</evidence>
<dbReference type="PANTHER" id="PTHR13430">
    <property type="match status" value="1"/>
</dbReference>
<feature type="region of interest" description="Disordered" evidence="5">
    <location>
        <begin position="340"/>
        <end position="370"/>
    </location>
</feature>
<feature type="compositionally biased region" description="Low complexity" evidence="5">
    <location>
        <begin position="506"/>
        <end position="522"/>
    </location>
</feature>
<feature type="compositionally biased region" description="Low complexity" evidence="5">
    <location>
        <begin position="538"/>
        <end position="548"/>
    </location>
</feature>
<feature type="region of interest" description="Disordered" evidence="5">
    <location>
        <begin position="385"/>
        <end position="711"/>
    </location>
</feature>
<comment type="similarity">
    <text evidence="1 4">Belongs to the ATG13 family. Fungi subfamily.</text>
</comment>
<dbReference type="InterPro" id="IPR018731">
    <property type="entry name" value="Atg13_N"/>
</dbReference>
<feature type="compositionally biased region" description="Basic and acidic residues" evidence="5">
    <location>
        <begin position="582"/>
        <end position="591"/>
    </location>
</feature>
<name>A0A6A6Q1H9_9PEZI</name>
<evidence type="ECO:0000256" key="2">
    <source>
        <dbReference type="ARBA" id="ARBA00013801"/>
    </source>
</evidence>
<dbReference type="OrthoDB" id="70161at2759"/>
<dbReference type="GO" id="GO:0034497">
    <property type="term" value="P:protein localization to phagophore assembly site"/>
    <property type="evidence" value="ECO:0007669"/>
    <property type="project" value="TreeGrafter"/>
</dbReference>
<feature type="compositionally biased region" description="Basic and acidic residues" evidence="5">
    <location>
        <begin position="549"/>
        <end position="571"/>
    </location>
</feature>